<dbReference type="AlphaFoldDB" id="A0A6S6UL30"/>
<reference evidence="2" key="1">
    <citation type="submission" date="2020-01" db="EMBL/GenBank/DDBJ databases">
        <authorList>
            <person name="Meier V. D."/>
            <person name="Meier V D."/>
        </authorList>
    </citation>
    <scope>NUCLEOTIDE SEQUENCE</scope>
    <source>
        <strain evidence="2">HLG_WM_MAG_10</strain>
    </source>
</reference>
<keyword evidence="1" id="KW-0812">Transmembrane</keyword>
<accession>A0A6S6UL30</accession>
<gene>
    <name evidence="2" type="ORF">HELGO_WM25868</name>
</gene>
<keyword evidence="1" id="KW-1133">Transmembrane helix</keyword>
<sequence length="51" mass="5993">MATELDVCFAFFGRLWMNVHVAYFRSKVMYIFLILATVGEIYRSLITLLTQ</sequence>
<dbReference type="EMBL" id="CACVAQ010000524">
    <property type="protein sequence ID" value="CAA6829892.1"/>
    <property type="molecule type" value="Genomic_DNA"/>
</dbReference>
<evidence type="ECO:0000256" key="1">
    <source>
        <dbReference type="SAM" id="Phobius"/>
    </source>
</evidence>
<evidence type="ECO:0000313" key="2">
    <source>
        <dbReference type="EMBL" id="CAA6829892.1"/>
    </source>
</evidence>
<proteinExistence type="predicted"/>
<protein>
    <submittedName>
        <fullName evidence="2">Uncharacterized protein</fullName>
    </submittedName>
</protein>
<keyword evidence="1" id="KW-0472">Membrane</keyword>
<name>A0A6S6UL30_9BACT</name>
<organism evidence="2">
    <name type="scientific">uncultured Aureispira sp</name>
    <dbReference type="NCBI Taxonomy" id="1331704"/>
    <lineage>
        <taxon>Bacteria</taxon>
        <taxon>Pseudomonadati</taxon>
        <taxon>Bacteroidota</taxon>
        <taxon>Saprospiria</taxon>
        <taxon>Saprospirales</taxon>
        <taxon>Saprospiraceae</taxon>
        <taxon>Aureispira</taxon>
        <taxon>environmental samples</taxon>
    </lineage>
</organism>
<feature type="transmembrane region" description="Helical" evidence="1">
    <location>
        <begin position="28"/>
        <end position="49"/>
    </location>
</feature>